<sequence length="41" mass="4860">MSVKFNRLIINDLKNTAKITYLHRVGYRLQISQNERPKTAK</sequence>
<comment type="caution">
    <text evidence="1">The sequence shown here is derived from an EMBL/GenBank/DDBJ whole genome shotgun (WGS) entry which is preliminary data.</text>
</comment>
<accession>E6K3Q1</accession>
<name>E6K3Q1_9BACT</name>
<keyword evidence="2" id="KW-1185">Reference proteome</keyword>
<dbReference type="AlphaFoldDB" id="E6K3Q1"/>
<proteinExistence type="predicted"/>
<organism evidence="1 2">
    <name type="scientific">Segatella buccae ATCC 33574</name>
    <dbReference type="NCBI Taxonomy" id="873513"/>
    <lineage>
        <taxon>Bacteria</taxon>
        <taxon>Pseudomonadati</taxon>
        <taxon>Bacteroidota</taxon>
        <taxon>Bacteroidia</taxon>
        <taxon>Bacteroidales</taxon>
        <taxon>Prevotellaceae</taxon>
        <taxon>Segatella</taxon>
    </lineage>
</organism>
<gene>
    <name evidence="1" type="ORF">HMPREF6485_0204</name>
</gene>
<evidence type="ECO:0000313" key="1">
    <source>
        <dbReference type="EMBL" id="EFU31819.1"/>
    </source>
</evidence>
<dbReference type="HOGENOM" id="CLU_3274432_0_0_10"/>
<protein>
    <submittedName>
        <fullName evidence="1">Uncharacterized protein</fullName>
    </submittedName>
</protein>
<reference evidence="1 2" key="1">
    <citation type="submission" date="2010-10" db="EMBL/GenBank/DDBJ databases">
        <authorList>
            <person name="Muzny D."/>
            <person name="Qin X."/>
            <person name="Deng J."/>
            <person name="Jiang H."/>
            <person name="Liu Y."/>
            <person name="Qu J."/>
            <person name="Song X.-Z."/>
            <person name="Zhang L."/>
            <person name="Thornton R."/>
            <person name="Coyle M."/>
            <person name="Francisco L."/>
            <person name="Jackson L."/>
            <person name="Javaid M."/>
            <person name="Korchina V."/>
            <person name="Kovar C."/>
            <person name="Mata R."/>
            <person name="Mathew T."/>
            <person name="Ngo R."/>
            <person name="Nguyen L."/>
            <person name="Nguyen N."/>
            <person name="Okwuonu G."/>
            <person name="Ongeri F."/>
            <person name="Pham C."/>
            <person name="Simmons D."/>
            <person name="Wilczek-Boney K."/>
            <person name="Hale W."/>
            <person name="Jakkamsetti A."/>
            <person name="Pham P."/>
            <person name="Ruth R."/>
            <person name="San Lucas F."/>
            <person name="Warren J."/>
            <person name="Zhang J."/>
            <person name="Zhao Z."/>
            <person name="Zhou C."/>
            <person name="Zhu D."/>
            <person name="Lee S."/>
            <person name="Bess C."/>
            <person name="Blankenburg K."/>
            <person name="Forbes L."/>
            <person name="Fu Q."/>
            <person name="Gubbala S."/>
            <person name="Hirani K."/>
            <person name="Jayaseelan J.C."/>
            <person name="Lara F."/>
            <person name="Munidasa M."/>
            <person name="Palculict T."/>
            <person name="Patil S."/>
            <person name="Pu L.-L."/>
            <person name="Saada N."/>
            <person name="Tang L."/>
            <person name="Weissenberger G."/>
            <person name="Zhu Y."/>
            <person name="Hemphill L."/>
            <person name="Shang Y."/>
            <person name="Youmans B."/>
            <person name="Ayvaz T."/>
            <person name="Ross M."/>
            <person name="Santibanez J."/>
            <person name="Aqrawi P."/>
            <person name="Gross S."/>
            <person name="Joshi V."/>
            <person name="Fowler G."/>
            <person name="Nazareth L."/>
            <person name="Reid J."/>
            <person name="Worley K."/>
            <person name="Petrosino J."/>
            <person name="Highlander S."/>
            <person name="Gibbs R."/>
        </authorList>
    </citation>
    <scope>NUCLEOTIDE SEQUENCE [LARGE SCALE GENOMIC DNA]</scope>
    <source>
        <strain evidence="1 2">ATCC 33574</strain>
    </source>
</reference>
<evidence type="ECO:0000313" key="2">
    <source>
        <dbReference type="Proteomes" id="UP000003112"/>
    </source>
</evidence>
<dbReference type="EMBL" id="AEPD01000006">
    <property type="protein sequence ID" value="EFU31819.1"/>
    <property type="molecule type" value="Genomic_DNA"/>
</dbReference>
<dbReference type="Proteomes" id="UP000003112">
    <property type="component" value="Unassembled WGS sequence"/>
</dbReference>